<accession>A0A8B5XUA9</accession>
<feature type="domain" description="GH29D-like beta-sandwich" evidence="3">
    <location>
        <begin position="41"/>
        <end position="99"/>
    </location>
</feature>
<evidence type="ECO:0000259" key="3">
    <source>
        <dbReference type="Pfam" id="PF13290"/>
    </source>
</evidence>
<dbReference type="InterPro" id="IPR029058">
    <property type="entry name" value="AB_hydrolase_fold"/>
</dbReference>
<evidence type="ECO:0000313" key="5">
    <source>
        <dbReference type="Proteomes" id="UP000317770"/>
    </source>
</evidence>
<dbReference type="InterPro" id="IPR050955">
    <property type="entry name" value="Plant_Biomass_Hydrol_Est"/>
</dbReference>
<feature type="signal peptide" evidence="2">
    <location>
        <begin position="1"/>
        <end position="24"/>
    </location>
</feature>
<evidence type="ECO:0000256" key="1">
    <source>
        <dbReference type="ARBA" id="ARBA00022729"/>
    </source>
</evidence>
<comment type="caution">
    <text evidence="4">The sequence shown here is derived from an EMBL/GenBank/DDBJ whole genome shotgun (WGS) entry which is preliminary data.</text>
</comment>
<dbReference type="InterPro" id="IPR000801">
    <property type="entry name" value="Esterase-like"/>
</dbReference>
<evidence type="ECO:0000313" key="4">
    <source>
        <dbReference type="EMBL" id="TVX78030.1"/>
    </source>
</evidence>
<dbReference type="SUPFAM" id="SSF53474">
    <property type="entry name" value="alpha/beta-Hydrolases"/>
    <property type="match status" value="1"/>
</dbReference>
<dbReference type="PANTHER" id="PTHR43037:SF1">
    <property type="entry name" value="BLL1128 PROTEIN"/>
    <property type="match status" value="1"/>
</dbReference>
<proteinExistence type="predicted"/>
<dbReference type="InterPro" id="IPR059177">
    <property type="entry name" value="GH29D-like_dom"/>
</dbReference>
<dbReference type="Pfam" id="PF13290">
    <property type="entry name" value="CHB_HEX_C_1"/>
    <property type="match status" value="1"/>
</dbReference>
<sequence length="367" mass="40950">MTKFINSMLMLLLILTLFTVPVFAKSNHINSKLAEPTASSASGNYYGEQKVVLNSTSPGAKIYYTTDGSIPTDKSTLFIEAIRVNNDSIIKAIAIRGKVKSKGSTVKNKKHQSDVAEFTYTFETRGSIAEKFLEFTYKSMPYRLYVPEKYDPTTSYPLVLFLHGGGERGNDNEKQLMANDGAVIWAAPENQAKHPSFILAPQSRNVPDGGFTITRDVNNIVNLSRVFEVSEDLKMAYEVLQHVRGEYNIDPNRLYSTGLSQGGFGTFNMNMEHPDTFAAMVPIAGGANPAKAHLINHVPIWAFHAEDDSVIPVSYSRNIIDAIESDGGEPIYTEYKSEMNYDHASWIPAYENEKMIEWVFQQVKSSN</sequence>
<dbReference type="RefSeq" id="WP_144479867.1">
    <property type="nucleotide sequence ID" value="NZ_VNKI01000010.1"/>
</dbReference>
<protein>
    <submittedName>
        <fullName evidence="4">Peptidase</fullName>
    </submittedName>
</protein>
<organism evidence="4 5">
    <name type="scientific">Peribacillus simplex</name>
    <dbReference type="NCBI Taxonomy" id="1478"/>
    <lineage>
        <taxon>Bacteria</taxon>
        <taxon>Bacillati</taxon>
        <taxon>Bacillota</taxon>
        <taxon>Bacilli</taxon>
        <taxon>Bacillales</taxon>
        <taxon>Bacillaceae</taxon>
        <taxon>Peribacillus</taxon>
    </lineage>
</organism>
<feature type="chain" id="PRO_5032763138" evidence="2">
    <location>
        <begin position="25"/>
        <end position="367"/>
    </location>
</feature>
<evidence type="ECO:0000256" key="2">
    <source>
        <dbReference type="SAM" id="SignalP"/>
    </source>
</evidence>
<keyword evidence="1 2" id="KW-0732">Signal</keyword>
<name>A0A8B5XUA9_9BACI</name>
<dbReference type="Gene3D" id="3.40.50.1820">
    <property type="entry name" value="alpha/beta hydrolase"/>
    <property type="match status" value="1"/>
</dbReference>
<dbReference type="EMBL" id="VNKI01000010">
    <property type="protein sequence ID" value="TVX78030.1"/>
    <property type="molecule type" value="Genomic_DNA"/>
</dbReference>
<gene>
    <name evidence="4" type="ORF">FQP34_19655</name>
</gene>
<dbReference type="Pfam" id="PF00756">
    <property type="entry name" value="Esterase"/>
    <property type="match status" value="1"/>
</dbReference>
<dbReference type="PANTHER" id="PTHR43037">
    <property type="entry name" value="UNNAMED PRODUCT-RELATED"/>
    <property type="match status" value="1"/>
</dbReference>
<dbReference type="Proteomes" id="UP000317770">
    <property type="component" value="Unassembled WGS sequence"/>
</dbReference>
<dbReference type="AlphaFoldDB" id="A0A8B5XUA9"/>
<reference evidence="4 5" key="1">
    <citation type="submission" date="2019-07" db="EMBL/GenBank/DDBJ databases">
        <title>Genome assembly of Bacillus simplex strain GGC-P6A.</title>
        <authorList>
            <person name="Jennings M.E."/>
            <person name="Barton H.A."/>
        </authorList>
    </citation>
    <scope>NUCLEOTIDE SEQUENCE [LARGE SCALE GENOMIC DNA]</scope>
    <source>
        <strain evidence="4 5">GGC-P6A</strain>
    </source>
</reference>